<sequence>MDSVQRWSRQQISAAVSDLGWRYVLGALCTSVRTASLAQAAELAGHLTRALGQDAEGRLRLDLRPDRVLLTVPPPTAEGPTPDEVDLARRIAALAADRGTRLDPGVGTDTRAVQLVEIAVDALDIARIRPFWKAVLGYVDEAGASGPEDPLIDPLGQHPAVWFQQMTEPRPQRNRIHLDVSVPHDEAEQRVAAALAAGGTLRSADRAPAFWVLADAEGNEVCVTTWQGRD</sequence>
<dbReference type="Proteomes" id="UP001206128">
    <property type="component" value="Unassembled WGS sequence"/>
</dbReference>
<dbReference type="SUPFAM" id="SSF54593">
    <property type="entry name" value="Glyoxalase/Bleomycin resistance protein/Dihydroxybiphenyl dioxygenase"/>
    <property type="match status" value="1"/>
</dbReference>
<evidence type="ECO:0000259" key="1">
    <source>
        <dbReference type="Pfam" id="PF18029"/>
    </source>
</evidence>
<comment type="caution">
    <text evidence="2">The sequence shown here is derived from an EMBL/GenBank/DDBJ whole genome shotgun (WGS) entry which is preliminary data.</text>
</comment>
<dbReference type="EMBL" id="JAMTCK010000018">
    <property type="protein sequence ID" value="MCP2169424.1"/>
    <property type="molecule type" value="Genomic_DNA"/>
</dbReference>
<evidence type="ECO:0000313" key="2">
    <source>
        <dbReference type="EMBL" id="MCP2169424.1"/>
    </source>
</evidence>
<gene>
    <name evidence="2" type="ORF">LX83_006309</name>
</gene>
<reference evidence="2" key="1">
    <citation type="submission" date="2022-06" db="EMBL/GenBank/DDBJ databases">
        <title>Genomic Encyclopedia of Archaeal and Bacterial Type Strains, Phase II (KMG-II): from individual species to whole genera.</title>
        <authorList>
            <person name="Goeker M."/>
        </authorList>
    </citation>
    <scope>NUCLEOTIDE SEQUENCE</scope>
    <source>
        <strain evidence="2">DSM 43935</strain>
    </source>
</reference>
<dbReference type="Gene3D" id="3.10.180.10">
    <property type="entry name" value="2,3-Dihydroxybiphenyl 1,2-Dioxygenase, domain 1"/>
    <property type="match status" value="1"/>
</dbReference>
<dbReference type="InterPro" id="IPR041581">
    <property type="entry name" value="Glyoxalase_6"/>
</dbReference>
<dbReference type="InterPro" id="IPR029068">
    <property type="entry name" value="Glyas_Bleomycin-R_OHBP_Dase"/>
</dbReference>
<dbReference type="PANTHER" id="PTHR35908">
    <property type="entry name" value="HYPOTHETICAL FUSION PROTEIN"/>
    <property type="match status" value="1"/>
</dbReference>
<keyword evidence="3" id="KW-1185">Reference proteome</keyword>
<organism evidence="2 3">
    <name type="scientific">Goodfellowiella coeruleoviolacea</name>
    <dbReference type="NCBI Taxonomy" id="334858"/>
    <lineage>
        <taxon>Bacteria</taxon>
        <taxon>Bacillati</taxon>
        <taxon>Actinomycetota</taxon>
        <taxon>Actinomycetes</taxon>
        <taxon>Pseudonocardiales</taxon>
        <taxon>Pseudonocardiaceae</taxon>
        <taxon>Goodfellowiella</taxon>
    </lineage>
</organism>
<evidence type="ECO:0000313" key="3">
    <source>
        <dbReference type="Proteomes" id="UP001206128"/>
    </source>
</evidence>
<dbReference type="Pfam" id="PF18029">
    <property type="entry name" value="Glyoxalase_6"/>
    <property type="match status" value="1"/>
</dbReference>
<protein>
    <submittedName>
        <fullName evidence="2">4a-hydroxytetrahydrobiopterin dehydratase</fullName>
    </submittedName>
</protein>
<name>A0AAE3GL62_9PSEU</name>
<dbReference type="AlphaFoldDB" id="A0AAE3GL62"/>
<accession>A0AAE3GL62</accession>
<feature type="domain" description="Glyoxalase-like" evidence="1">
    <location>
        <begin position="118"/>
        <end position="224"/>
    </location>
</feature>
<dbReference type="PANTHER" id="PTHR35908:SF1">
    <property type="entry name" value="CONSERVED PROTEIN"/>
    <property type="match status" value="1"/>
</dbReference>
<proteinExistence type="predicted"/>
<dbReference type="RefSeq" id="WP_253778186.1">
    <property type="nucleotide sequence ID" value="NZ_JAMTCK010000018.1"/>
</dbReference>